<sequence>MGNGEINRLPVNQLADRYKVARSAIYTRLNALNIEPEKVGNRAYINSEQLQLLDDLHRYLQSGGQTAEFLEMRGLEKAEDKSELSSGLSSGLNVNQPDIIRLVAMIASEIAAKFQPPPAERDRFAYFETLERAARNGWLLRSSEVAYLLELPESELRHYGDRFSEAGFMFTKAGYRSRGEVAWRVSKPLQ</sequence>
<organism evidence="1 2">
    <name type="scientific">Thermocoleostomius sinensis A174</name>
    <dbReference type="NCBI Taxonomy" id="2016057"/>
    <lineage>
        <taxon>Bacteria</taxon>
        <taxon>Bacillati</taxon>
        <taxon>Cyanobacteriota</taxon>
        <taxon>Cyanophyceae</taxon>
        <taxon>Oculatellales</taxon>
        <taxon>Oculatellaceae</taxon>
        <taxon>Thermocoleostomius</taxon>
    </lineage>
</organism>
<accession>A0A9E8ZME1</accession>
<dbReference type="AlphaFoldDB" id="A0A9E8ZME1"/>
<reference evidence="1" key="1">
    <citation type="submission" date="2022-12" db="EMBL/GenBank/DDBJ databases">
        <title>Polyphasic identification of a Novel Hot-Spring Cyanobacterium Ocullathermofonsia sinensis gen nov. sp. nov. and Genomic Insights on its Adaptations to the Thermal Habitat.</title>
        <authorList>
            <person name="Daroch M."/>
            <person name="Tang J."/>
            <person name="Jiang Y."/>
        </authorList>
    </citation>
    <scope>NUCLEOTIDE SEQUENCE</scope>
    <source>
        <strain evidence="1">PKUAC-SCTA174</strain>
    </source>
</reference>
<dbReference type="RefSeq" id="WP_268611105.1">
    <property type="nucleotide sequence ID" value="NZ_CP113797.1"/>
</dbReference>
<name>A0A9E8ZME1_9CYAN</name>
<dbReference type="Proteomes" id="UP001163152">
    <property type="component" value="Chromosome"/>
</dbReference>
<dbReference type="KEGG" id="tsin:OXH18_03880"/>
<keyword evidence="2" id="KW-1185">Reference proteome</keyword>
<dbReference type="EMBL" id="CP113797">
    <property type="protein sequence ID" value="WAL61151.1"/>
    <property type="molecule type" value="Genomic_DNA"/>
</dbReference>
<evidence type="ECO:0000313" key="1">
    <source>
        <dbReference type="EMBL" id="WAL61151.1"/>
    </source>
</evidence>
<gene>
    <name evidence="1" type="ORF">OXH18_03880</name>
</gene>
<proteinExistence type="predicted"/>
<evidence type="ECO:0000313" key="2">
    <source>
        <dbReference type="Proteomes" id="UP001163152"/>
    </source>
</evidence>
<protein>
    <submittedName>
        <fullName evidence="1">Uncharacterized protein</fullName>
    </submittedName>
</protein>